<dbReference type="Pfam" id="PF16074">
    <property type="entry name" value="PilW"/>
    <property type="match status" value="1"/>
</dbReference>
<proteinExistence type="predicted"/>
<sequence length="342" mass="36920">MRAASAQRQRGLSIIELMIALLLGLLLMGGVLQLFLSSKRTYQTNAALSQVQESGRFALEFLAFDLRNTAYHGECMNPLDESLLPASLARPNGQTDIRYDLGAGIQGWSTASNTQNPANTPAWLTTIFNNRANGSDVILLKHTADPVSAQITGATVTQISTDRATGLAQNRLLVIDDPGACFLFANQSGPTDSRVSVAGSTGFGRTYRNTAHLLLYQSALYYLQNNPDTGVPSLWRQVYNGLNQPAEELVSGIQQLQIRYAVGNANGQIRVDANGQAYQDASTITDWQSVVAARINLIAVSSATNVVTPNQQVLFNNASVTIPNGRLAQVFTLTVSLRNHLP</sequence>
<dbReference type="AlphaFoldDB" id="A0AAJ2BLX8"/>
<accession>A0AAJ2BLX8</accession>
<keyword evidence="1" id="KW-0812">Transmembrane</keyword>
<gene>
    <name evidence="2" type="ORF">QE440_003126</name>
</gene>
<dbReference type="Proteomes" id="UP001268036">
    <property type="component" value="Unassembled WGS sequence"/>
</dbReference>
<dbReference type="EMBL" id="JAVJAF010000001">
    <property type="protein sequence ID" value="MDR6235385.1"/>
    <property type="molecule type" value="Genomic_DNA"/>
</dbReference>
<evidence type="ECO:0000313" key="3">
    <source>
        <dbReference type="Proteomes" id="UP001268036"/>
    </source>
</evidence>
<protein>
    <submittedName>
        <fullName evidence="2">Type IV pilus assembly protein PilW</fullName>
    </submittedName>
</protein>
<dbReference type="Pfam" id="PF07963">
    <property type="entry name" value="N_methyl"/>
    <property type="match status" value="1"/>
</dbReference>
<keyword evidence="1" id="KW-1133">Transmembrane helix</keyword>
<reference evidence="2" key="1">
    <citation type="submission" date="2023-08" db="EMBL/GenBank/DDBJ databases">
        <title>Functional and genomic diversity of the sorghum phyllosphere microbiome.</title>
        <authorList>
            <person name="Shade A."/>
        </authorList>
    </citation>
    <scope>NUCLEOTIDE SEQUENCE</scope>
    <source>
        <strain evidence="2">SORGH_AS_0201</strain>
    </source>
</reference>
<feature type="transmembrane region" description="Helical" evidence="1">
    <location>
        <begin position="12"/>
        <end position="36"/>
    </location>
</feature>
<dbReference type="GO" id="GO:0043683">
    <property type="term" value="P:type IV pilus assembly"/>
    <property type="evidence" value="ECO:0007669"/>
    <property type="project" value="InterPro"/>
</dbReference>
<dbReference type="RefSeq" id="WP_309759960.1">
    <property type="nucleotide sequence ID" value="NZ_JAVJAF010000001.1"/>
</dbReference>
<dbReference type="InterPro" id="IPR012902">
    <property type="entry name" value="N_methyl_site"/>
</dbReference>
<comment type="caution">
    <text evidence="2">The sequence shown here is derived from an EMBL/GenBank/DDBJ whole genome shotgun (WGS) entry which is preliminary data.</text>
</comment>
<organism evidence="2 3">
    <name type="scientific">Pseudomonas oryzihabitans</name>
    <dbReference type="NCBI Taxonomy" id="47885"/>
    <lineage>
        <taxon>Bacteria</taxon>
        <taxon>Pseudomonadati</taxon>
        <taxon>Pseudomonadota</taxon>
        <taxon>Gammaproteobacteria</taxon>
        <taxon>Pseudomonadales</taxon>
        <taxon>Pseudomonadaceae</taxon>
        <taxon>Pseudomonas</taxon>
    </lineage>
</organism>
<dbReference type="InterPro" id="IPR032092">
    <property type="entry name" value="PilW"/>
</dbReference>
<keyword evidence="1" id="KW-0472">Membrane</keyword>
<evidence type="ECO:0000256" key="1">
    <source>
        <dbReference type="SAM" id="Phobius"/>
    </source>
</evidence>
<evidence type="ECO:0000313" key="2">
    <source>
        <dbReference type="EMBL" id="MDR6235385.1"/>
    </source>
</evidence>
<name>A0AAJ2BLX8_9PSED</name>